<accession>A0ABQ5KUR0</accession>
<name>A0ABQ5KUR0_9EUKA</name>
<comment type="caution">
    <text evidence="2">The sequence shown here is derived from an EMBL/GenBank/DDBJ whole genome shotgun (WGS) entry which is preliminary data.</text>
</comment>
<gene>
    <name evidence="2" type="ORF">ADUPG1_009200</name>
</gene>
<feature type="region of interest" description="Disordered" evidence="1">
    <location>
        <begin position="500"/>
        <end position="519"/>
    </location>
</feature>
<proteinExistence type="predicted"/>
<feature type="non-terminal residue" evidence="2">
    <location>
        <position position="1016"/>
    </location>
</feature>
<feature type="region of interest" description="Disordered" evidence="1">
    <location>
        <begin position="270"/>
        <end position="289"/>
    </location>
</feature>
<evidence type="ECO:0000256" key="1">
    <source>
        <dbReference type="SAM" id="MobiDB-lite"/>
    </source>
</evidence>
<dbReference type="InterPro" id="IPR011989">
    <property type="entry name" value="ARM-like"/>
</dbReference>
<feature type="compositionally biased region" description="Basic and acidic residues" evidence="1">
    <location>
        <begin position="503"/>
        <end position="519"/>
    </location>
</feature>
<organism evidence="2 3">
    <name type="scientific">Aduncisulcus paluster</name>
    <dbReference type="NCBI Taxonomy" id="2918883"/>
    <lineage>
        <taxon>Eukaryota</taxon>
        <taxon>Metamonada</taxon>
        <taxon>Carpediemonas-like organisms</taxon>
        <taxon>Aduncisulcus</taxon>
    </lineage>
</organism>
<dbReference type="Proteomes" id="UP001057375">
    <property type="component" value="Unassembled WGS sequence"/>
</dbReference>
<keyword evidence="3" id="KW-1185">Reference proteome</keyword>
<protein>
    <submittedName>
        <fullName evidence="2">Uncharacterized protein</fullName>
    </submittedName>
</protein>
<dbReference type="SUPFAM" id="SSF48371">
    <property type="entry name" value="ARM repeat"/>
    <property type="match status" value="1"/>
</dbReference>
<feature type="compositionally biased region" description="Basic and acidic residues" evidence="1">
    <location>
        <begin position="719"/>
        <end position="787"/>
    </location>
</feature>
<dbReference type="Gene3D" id="1.25.10.10">
    <property type="entry name" value="Leucine-rich Repeat Variant"/>
    <property type="match status" value="1"/>
</dbReference>
<feature type="region of interest" description="Disordered" evidence="1">
    <location>
        <begin position="654"/>
        <end position="1016"/>
    </location>
</feature>
<dbReference type="InterPro" id="IPR016024">
    <property type="entry name" value="ARM-type_fold"/>
</dbReference>
<sequence length="1016" mass="120491">MSYEALKQAIEILNNPKSASDENEKSLALIIAIKEDSIASILSFAYKLYTESELQYKTYGLSLFQHLFDSRWSDLNSDQKIRLKTIIIEMFAQLLSSSTPSQPSILNGISSMIGSLSRVDDCSYLPAIFDTLFSITNKDETYFYFALKSISSIWENLLSSVLYAFKSEQIISQISSAIPVIINLVETAYKLIFENIKASKSEILPHVSCLQATTKTCIVLLKSIPITHVVELVKYWCACFLIPDVQKLAFQCVCDFVQKIVQTGSINNDKDEEEVELTPTPPSSDSTHPPTHCFIPKKVSAIMNVLIFLNSHKHEILLTERGEELSQIDSEACRHFVTMLSTILGLHGDIIFKASPSLFNESFRMLYDYCAPFARYILSSVTPSRDEKQRFRLLQDENMSLKAIISSLRRELACSVKESEYSLIMIERDAYCDMLKEEQEKVSMKMEELETQEEAMKKSEIVREDERQKEKDSYEVQKQNLVELKSKAKEDIDKTKTALRSWQSKEQEKLDQEKSSIAQREHELEECRKKMEDTHKIHEEENAKKRTQFEESEKKCKLLQEELRIKIDSLEKEKDKFRLEMETKSSELEKLRLSLNAKQEELTVQETELAKTKDKQMHELGRLSNAWNNRKKRELLCMTLLASQMKIMLKEIEDHRQGKTPSQDAQAPVSMPTMAKVSMPTMAKVGTTMKEEERKVQEGKEEEKEEVPKEAKQQSLVVEAKELKIDSVEKEKKKREEEEKKRKEEEEQRRRKEEEKRRNEEEEKRRNEELKRKEEEEQEKRKNEQKLEPFVSSGSIFGPQIQPSVSIFPSSVSKGIFSSPFHSSGIFKKVGEEKKSQDEKSEEEEEEEHKKKEEEERLKKEEEERLKKEEEERKRKEEEERLKKEEEERKRKEEEERLKKEEEERKRKEEEERKRKEEEERLKKEEEERLKKEEEERKKKEEEERLKKEEEERKRKEEEERLKKEEEERLKKEEEERKKKEEEERKRKEEEQRLKKEEEERLKKEEEERKRKEEEE</sequence>
<feature type="compositionally biased region" description="Polar residues" evidence="1">
    <location>
        <begin position="801"/>
        <end position="813"/>
    </location>
</feature>
<dbReference type="EMBL" id="BQXS01011158">
    <property type="protein sequence ID" value="GKT36187.1"/>
    <property type="molecule type" value="Genomic_DNA"/>
</dbReference>
<reference evidence="2" key="1">
    <citation type="submission" date="2022-03" db="EMBL/GenBank/DDBJ databases">
        <title>Draft genome sequence of Aduncisulcus paluster, a free-living microaerophilic Fornicata.</title>
        <authorList>
            <person name="Yuyama I."/>
            <person name="Kume K."/>
            <person name="Tamura T."/>
            <person name="Inagaki Y."/>
            <person name="Hashimoto T."/>
        </authorList>
    </citation>
    <scope>NUCLEOTIDE SEQUENCE</scope>
    <source>
        <strain evidence="2">NY0171</strain>
    </source>
</reference>
<feature type="compositionally biased region" description="Basic and acidic residues" evidence="1">
    <location>
        <begin position="848"/>
        <end position="1016"/>
    </location>
</feature>
<evidence type="ECO:0000313" key="2">
    <source>
        <dbReference type="EMBL" id="GKT36187.1"/>
    </source>
</evidence>
<feature type="region of interest" description="Disordered" evidence="1">
    <location>
        <begin position="450"/>
        <end position="474"/>
    </location>
</feature>
<evidence type="ECO:0000313" key="3">
    <source>
        <dbReference type="Proteomes" id="UP001057375"/>
    </source>
</evidence>
<feature type="compositionally biased region" description="Basic and acidic residues" evidence="1">
    <location>
        <begin position="689"/>
        <end position="712"/>
    </location>
</feature>
<feature type="compositionally biased region" description="Basic and acidic residues" evidence="1">
    <location>
        <begin position="829"/>
        <end position="839"/>
    </location>
</feature>